<evidence type="ECO:0000256" key="1">
    <source>
        <dbReference type="ARBA" id="ARBA00006987"/>
    </source>
</evidence>
<dbReference type="CDD" id="cd07012">
    <property type="entry name" value="PBP2_Bug_TTT"/>
    <property type="match status" value="1"/>
</dbReference>
<organism evidence="2 3">
    <name type="scientific">Paenibacillus naphthalenovorans</name>
    <dbReference type="NCBI Taxonomy" id="162209"/>
    <lineage>
        <taxon>Bacteria</taxon>
        <taxon>Bacillati</taxon>
        <taxon>Bacillota</taxon>
        <taxon>Bacilli</taxon>
        <taxon>Bacillales</taxon>
        <taxon>Paenibacillaceae</taxon>
        <taxon>Paenibacillus</taxon>
    </lineage>
</organism>
<dbReference type="SUPFAM" id="SSF53850">
    <property type="entry name" value="Periplasmic binding protein-like II"/>
    <property type="match status" value="1"/>
</dbReference>
<dbReference type="PIRSF" id="PIRSF017082">
    <property type="entry name" value="YflP"/>
    <property type="match status" value="1"/>
</dbReference>
<gene>
    <name evidence="2" type="ORF">IJ22_06870</name>
</gene>
<evidence type="ECO:0000313" key="2">
    <source>
        <dbReference type="EMBL" id="ALS21071.1"/>
    </source>
</evidence>
<sequence precursor="true">MMRKSNWKLGALSAVLLISLTGCGTAKEAGTANANETATKTAAKSNYPVKPITFVAPNGAGGGLDKTARLIVKGLSETKLVTETMTVENKPGGGGSVYMAEYATKETKNPYKLLVNSPPVIINNLKKEGNSPFGYKDTTPLAQLTKDYGAITVPADSKYKDLKALLEDIKADPAKVIIAGGSSPGGMDHLFAMLPVYKYGLDPKAIKYVAYDGGGEAITALLGNHATAAAKPVSLILPYVKSGHVRVLAVTSPERIHTDLLKDVPTLRELGLDADFTIWRGVLGPKEMGKDEIAYWDKVFKELSEKEEWKKLLAEDGVESEYKSAADFKPFLDEQEKLIKEILDVLGMSKN</sequence>
<dbReference type="Pfam" id="PF03401">
    <property type="entry name" value="TctC"/>
    <property type="match status" value="1"/>
</dbReference>
<dbReference type="Gene3D" id="3.40.190.150">
    <property type="entry name" value="Bordetella uptake gene, domain 1"/>
    <property type="match status" value="1"/>
</dbReference>
<dbReference type="EMBL" id="CP013652">
    <property type="protein sequence ID" value="ALS21071.1"/>
    <property type="molecule type" value="Genomic_DNA"/>
</dbReference>
<accession>A0A0U2MUF2</accession>
<name>A0A0U2MUF2_9BACL</name>
<dbReference type="InterPro" id="IPR042100">
    <property type="entry name" value="Bug_dom1"/>
</dbReference>
<dbReference type="KEGG" id="pnp:IJ22_06870"/>
<dbReference type="AlphaFoldDB" id="A0A0U2MUF2"/>
<proteinExistence type="inferred from homology"/>
<dbReference type="PANTHER" id="PTHR42928:SF3">
    <property type="entry name" value="UPF0065 PROTEIN YFLP"/>
    <property type="match status" value="1"/>
</dbReference>
<dbReference type="Proteomes" id="UP000061660">
    <property type="component" value="Chromosome"/>
</dbReference>
<keyword evidence="3" id="KW-1185">Reference proteome</keyword>
<dbReference type="Gene3D" id="3.40.190.10">
    <property type="entry name" value="Periplasmic binding protein-like II"/>
    <property type="match status" value="1"/>
</dbReference>
<dbReference type="PROSITE" id="PS51257">
    <property type="entry name" value="PROKAR_LIPOPROTEIN"/>
    <property type="match status" value="1"/>
</dbReference>
<protein>
    <submittedName>
        <fullName evidence="2">Transporter</fullName>
    </submittedName>
</protein>
<evidence type="ECO:0000313" key="3">
    <source>
        <dbReference type="Proteomes" id="UP000061660"/>
    </source>
</evidence>
<dbReference type="PANTHER" id="PTHR42928">
    <property type="entry name" value="TRICARBOXYLATE-BINDING PROTEIN"/>
    <property type="match status" value="1"/>
</dbReference>
<reference evidence="2 3" key="2">
    <citation type="journal article" date="2016" name="Genome Announc.">
        <title>Complete Genome Sequences of Two Interactive Moderate Thermophiles, Paenibacillus napthalenovorans 32O-Y and Paenibacillus sp. 32O-W.</title>
        <authorList>
            <person name="Butler R.R.III."/>
            <person name="Wang J."/>
            <person name="Stark B.C."/>
            <person name="Pombert J.F."/>
        </authorList>
    </citation>
    <scope>NUCLEOTIDE SEQUENCE [LARGE SCALE GENOMIC DNA]</scope>
    <source>
        <strain evidence="2 3">32O-Y</strain>
    </source>
</reference>
<dbReference type="PATRIC" id="fig|162209.4.peg.727"/>
<dbReference type="InterPro" id="IPR005064">
    <property type="entry name" value="BUG"/>
</dbReference>
<dbReference type="STRING" id="162209.IJ22_06870"/>
<reference evidence="3" key="1">
    <citation type="submission" date="2015-12" db="EMBL/GenBank/DDBJ databases">
        <title>Complete genome sequences of two moderately thermophilic Paenibacillus species.</title>
        <authorList>
            <person name="Butler R.III."/>
            <person name="Wang J."/>
            <person name="Stark B.C."/>
            <person name="Pombert J.-F."/>
        </authorList>
    </citation>
    <scope>NUCLEOTIDE SEQUENCE [LARGE SCALE GENOMIC DNA]</scope>
    <source>
        <strain evidence="3">32O-Y</strain>
    </source>
</reference>
<comment type="similarity">
    <text evidence="1">Belongs to the UPF0065 (bug) family.</text>
</comment>